<dbReference type="InterPro" id="IPR001461">
    <property type="entry name" value="Aspartic_peptidase_A1"/>
</dbReference>
<reference evidence="7" key="1">
    <citation type="submission" date="2020-05" db="EMBL/GenBank/DDBJ databases">
        <title>Mycena genomes resolve the evolution of fungal bioluminescence.</title>
        <authorList>
            <person name="Tsai I.J."/>
        </authorList>
    </citation>
    <scope>NUCLEOTIDE SEQUENCE</scope>
    <source>
        <strain evidence="7">CCC161011</strain>
    </source>
</reference>
<feature type="compositionally biased region" description="Gly residues" evidence="4">
    <location>
        <begin position="462"/>
        <end position="474"/>
    </location>
</feature>
<keyword evidence="5" id="KW-0732">Signal</keyword>
<dbReference type="Proteomes" id="UP000620124">
    <property type="component" value="Unassembled WGS sequence"/>
</dbReference>
<feature type="domain" description="Peptidase A1" evidence="6">
    <location>
        <begin position="57"/>
        <end position="405"/>
    </location>
</feature>
<comment type="caution">
    <text evidence="7">The sequence shown here is derived from an EMBL/GenBank/DDBJ whole genome shotgun (WGS) entry which is preliminary data.</text>
</comment>
<dbReference type="PROSITE" id="PS00141">
    <property type="entry name" value="ASP_PROTEASE"/>
    <property type="match status" value="1"/>
</dbReference>
<dbReference type="AlphaFoldDB" id="A0A8H7CSB6"/>
<dbReference type="InterPro" id="IPR001969">
    <property type="entry name" value="Aspartic_peptidase_AS"/>
</dbReference>
<dbReference type="GO" id="GO:0016798">
    <property type="term" value="F:hydrolase activity, acting on glycosyl bonds"/>
    <property type="evidence" value="ECO:0007669"/>
    <property type="project" value="UniProtKB-KW"/>
</dbReference>
<proteinExistence type="inferred from homology"/>
<dbReference type="InterPro" id="IPR033121">
    <property type="entry name" value="PEPTIDASE_A1"/>
</dbReference>
<dbReference type="GO" id="GO:0006508">
    <property type="term" value="P:proteolysis"/>
    <property type="evidence" value="ECO:0007669"/>
    <property type="project" value="UniProtKB-KW"/>
</dbReference>
<feature type="signal peptide" evidence="5">
    <location>
        <begin position="1"/>
        <end position="20"/>
    </location>
</feature>
<keyword evidence="8" id="KW-1185">Reference proteome</keyword>
<dbReference type="PRINTS" id="PR00792">
    <property type="entry name" value="PEPSIN"/>
</dbReference>
<dbReference type="OrthoDB" id="771136at2759"/>
<dbReference type="PANTHER" id="PTHR47966:SF51">
    <property type="entry name" value="BETA-SITE APP-CLEAVING ENZYME, ISOFORM A-RELATED"/>
    <property type="match status" value="1"/>
</dbReference>
<organism evidence="7 8">
    <name type="scientific">Mycena venus</name>
    <dbReference type="NCBI Taxonomy" id="2733690"/>
    <lineage>
        <taxon>Eukaryota</taxon>
        <taxon>Fungi</taxon>
        <taxon>Dikarya</taxon>
        <taxon>Basidiomycota</taxon>
        <taxon>Agaricomycotina</taxon>
        <taxon>Agaricomycetes</taxon>
        <taxon>Agaricomycetidae</taxon>
        <taxon>Agaricales</taxon>
        <taxon>Marasmiineae</taxon>
        <taxon>Mycenaceae</taxon>
        <taxon>Mycena</taxon>
    </lineage>
</organism>
<keyword evidence="3" id="KW-0645">Protease</keyword>
<evidence type="ECO:0000256" key="1">
    <source>
        <dbReference type="ARBA" id="ARBA00007447"/>
    </source>
</evidence>
<dbReference type="PANTHER" id="PTHR47966">
    <property type="entry name" value="BETA-SITE APP-CLEAVING ENZYME, ISOFORM A-RELATED"/>
    <property type="match status" value="1"/>
</dbReference>
<comment type="similarity">
    <text evidence="1 3">Belongs to the peptidase A1 family.</text>
</comment>
<keyword evidence="3" id="KW-0378">Hydrolase</keyword>
<protein>
    <submittedName>
        <fullName evidence="7">Six-hairpin glycosidase</fullName>
    </submittedName>
</protein>
<evidence type="ECO:0000256" key="4">
    <source>
        <dbReference type="SAM" id="MobiDB-lite"/>
    </source>
</evidence>
<dbReference type="InterPro" id="IPR034164">
    <property type="entry name" value="Pepsin-like_dom"/>
</dbReference>
<keyword evidence="7" id="KW-0326">Glycosidase</keyword>
<evidence type="ECO:0000313" key="7">
    <source>
        <dbReference type="EMBL" id="KAF7348504.1"/>
    </source>
</evidence>
<dbReference type="GO" id="GO:0004190">
    <property type="term" value="F:aspartic-type endopeptidase activity"/>
    <property type="evidence" value="ECO:0007669"/>
    <property type="project" value="UniProtKB-KW"/>
</dbReference>
<evidence type="ECO:0000256" key="2">
    <source>
        <dbReference type="ARBA" id="ARBA00022750"/>
    </source>
</evidence>
<name>A0A8H7CSB6_9AGAR</name>
<evidence type="ECO:0000313" key="8">
    <source>
        <dbReference type="Proteomes" id="UP000620124"/>
    </source>
</evidence>
<feature type="region of interest" description="Disordered" evidence="4">
    <location>
        <begin position="448"/>
        <end position="474"/>
    </location>
</feature>
<accession>A0A8H7CSB6</accession>
<dbReference type="CDD" id="cd05471">
    <property type="entry name" value="pepsin_like"/>
    <property type="match status" value="1"/>
</dbReference>
<evidence type="ECO:0000256" key="3">
    <source>
        <dbReference type="RuleBase" id="RU000454"/>
    </source>
</evidence>
<feature type="region of interest" description="Disordered" evidence="4">
    <location>
        <begin position="28"/>
        <end position="47"/>
    </location>
</feature>
<dbReference type="InterPro" id="IPR021109">
    <property type="entry name" value="Peptidase_aspartic_dom_sf"/>
</dbReference>
<sequence>MRGAAFSLLPLLLFSYESSAVKLSIQRPPKAGGKGLRPPKASTDVNNNLINKSNERYTANITISGRVVNVALDTGSTDLWVMPPEGLPSFNDTHLNATLRYGDGSDFVTGDIGVGQFELSQYTIPFQAFLNVQQAADAEQPDFDDGIFGLWGLGFNTPGSSGVNDAVQQAFGTNANWGQSVLANIFAANPTGDDYIGISLSRDGDTGGTSDASLTISEYDSDYQTVANSPKVPQTPVNSGAWTVTLDAMSVGGKKISWPSTMKEAPAGKNIVHLDTGTTNIMMPAAQVAAIYSSIPGAVLSPDSLIPQTKFSTTYDVWVVPCNASVNVVATFGGVDFPIHPLDVTDMQVVTSPDGRRNYTMCIGTFTDVGTIVEGASDALFGDSFMRNSYTVFNFGTGGNTKGNPFVQMLPQTDATKAAADATSVRTALMAKMPPEVSPLDLVKIFNGTEPSGNTGAPAQGGSNGKSGGSTGGGVLSSTPSLSLAAAISLAVISFF</sequence>
<dbReference type="EMBL" id="JACAZI010000011">
    <property type="protein sequence ID" value="KAF7348504.1"/>
    <property type="molecule type" value="Genomic_DNA"/>
</dbReference>
<evidence type="ECO:0000256" key="5">
    <source>
        <dbReference type="SAM" id="SignalP"/>
    </source>
</evidence>
<dbReference type="Pfam" id="PF00026">
    <property type="entry name" value="Asp"/>
    <property type="match status" value="1"/>
</dbReference>
<keyword evidence="2 3" id="KW-0064">Aspartyl protease</keyword>
<dbReference type="Gene3D" id="2.40.70.10">
    <property type="entry name" value="Acid Proteases"/>
    <property type="match status" value="2"/>
</dbReference>
<evidence type="ECO:0000259" key="6">
    <source>
        <dbReference type="PROSITE" id="PS51767"/>
    </source>
</evidence>
<dbReference type="PROSITE" id="PS51767">
    <property type="entry name" value="PEPTIDASE_A1"/>
    <property type="match status" value="1"/>
</dbReference>
<dbReference type="SUPFAM" id="SSF50630">
    <property type="entry name" value="Acid proteases"/>
    <property type="match status" value="1"/>
</dbReference>
<feature type="chain" id="PRO_5034534578" evidence="5">
    <location>
        <begin position="21"/>
        <end position="496"/>
    </location>
</feature>
<gene>
    <name evidence="7" type="ORF">MVEN_01367900</name>
</gene>